<dbReference type="FunFam" id="2.30.30.40:FF:000007">
    <property type="entry name" value="nebulin isoform X1"/>
    <property type="match status" value="1"/>
</dbReference>
<dbReference type="InterPro" id="IPR001452">
    <property type="entry name" value="SH3_domain"/>
</dbReference>
<dbReference type="Gene3D" id="2.30.30.40">
    <property type="entry name" value="SH3 Domains"/>
    <property type="match status" value="1"/>
</dbReference>
<evidence type="ECO:0000259" key="5">
    <source>
        <dbReference type="PROSITE" id="PS50002"/>
    </source>
</evidence>
<dbReference type="PANTHER" id="PTHR46218">
    <property type="entry name" value="LASP"/>
    <property type="match status" value="1"/>
</dbReference>
<feature type="domain" description="SH3" evidence="5">
    <location>
        <begin position="635"/>
        <end position="694"/>
    </location>
</feature>
<feature type="compositionally biased region" description="Polar residues" evidence="4">
    <location>
        <begin position="201"/>
        <end position="231"/>
    </location>
</feature>
<dbReference type="EMBL" id="BDGG01000002">
    <property type="protein sequence ID" value="GAU93792.1"/>
    <property type="molecule type" value="Genomic_DNA"/>
</dbReference>
<dbReference type="SUPFAM" id="SSF50044">
    <property type="entry name" value="SH3-domain"/>
    <property type="match status" value="1"/>
</dbReference>
<comment type="caution">
    <text evidence="6">The sequence shown here is derived from an EMBL/GenBank/DDBJ whole genome shotgun (WGS) entry which is preliminary data.</text>
</comment>
<dbReference type="GO" id="GO:0005737">
    <property type="term" value="C:cytoplasm"/>
    <property type="evidence" value="ECO:0007669"/>
    <property type="project" value="UniProtKB-ARBA"/>
</dbReference>
<dbReference type="InterPro" id="IPR051759">
    <property type="entry name" value="LIM-SH3_domain_protein"/>
</dbReference>
<evidence type="ECO:0000256" key="3">
    <source>
        <dbReference type="PROSITE-ProRule" id="PRU00192"/>
    </source>
</evidence>
<dbReference type="CDD" id="cd11789">
    <property type="entry name" value="SH3_Nebulin_family_C"/>
    <property type="match status" value="1"/>
</dbReference>
<dbReference type="STRING" id="947166.A0A1D1V1G8"/>
<feature type="compositionally biased region" description="Low complexity" evidence="4">
    <location>
        <begin position="153"/>
        <end position="167"/>
    </location>
</feature>
<proteinExistence type="predicted"/>
<gene>
    <name evidence="6" type="primary">RvY_05677-1</name>
    <name evidence="6" type="synonym">RvY_05677.1</name>
    <name evidence="6" type="ORF">RvY_05677</name>
</gene>
<dbReference type="SMART" id="SM00227">
    <property type="entry name" value="NEBU"/>
    <property type="match status" value="2"/>
</dbReference>
<feature type="compositionally biased region" description="Low complexity" evidence="4">
    <location>
        <begin position="458"/>
        <end position="474"/>
    </location>
</feature>
<dbReference type="PROSITE" id="PS51216">
    <property type="entry name" value="NEBULIN"/>
    <property type="match status" value="1"/>
</dbReference>
<dbReference type="AlphaFoldDB" id="A0A1D1V1G8"/>
<keyword evidence="2" id="KW-0677">Repeat</keyword>
<feature type="compositionally biased region" description="Low complexity" evidence="4">
    <location>
        <begin position="286"/>
        <end position="298"/>
    </location>
</feature>
<dbReference type="Proteomes" id="UP000186922">
    <property type="component" value="Unassembled WGS sequence"/>
</dbReference>
<name>A0A1D1V1G8_RAMVA</name>
<keyword evidence="1 3" id="KW-0728">SH3 domain</keyword>
<feature type="compositionally biased region" description="Polar residues" evidence="4">
    <location>
        <begin position="342"/>
        <end position="365"/>
    </location>
</feature>
<dbReference type="InterPro" id="IPR000900">
    <property type="entry name" value="Nebulin_repeat"/>
</dbReference>
<feature type="compositionally biased region" description="Low complexity" evidence="4">
    <location>
        <begin position="252"/>
        <end position="279"/>
    </location>
</feature>
<dbReference type="Pfam" id="PF00018">
    <property type="entry name" value="SH3_1"/>
    <property type="match status" value="1"/>
</dbReference>
<evidence type="ECO:0000313" key="6">
    <source>
        <dbReference type="EMBL" id="GAU93792.1"/>
    </source>
</evidence>
<feature type="compositionally biased region" description="Polar residues" evidence="4">
    <location>
        <begin position="501"/>
        <end position="532"/>
    </location>
</feature>
<evidence type="ECO:0000256" key="2">
    <source>
        <dbReference type="ARBA" id="ARBA00022737"/>
    </source>
</evidence>
<dbReference type="GO" id="GO:0051015">
    <property type="term" value="F:actin filament binding"/>
    <property type="evidence" value="ECO:0007669"/>
    <property type="project" value="TreeGrafter"/>
</dbReference>
<dbReference type="PROSITE" id="PS50002">
    <property type="entry name" value="SH3"/>
    <property type="match status" value="1"/>
</dbReference>
<feature type="compositionally biased region" description="Low complexity" evidence="4">
    <location>
        <begin position="417"/>
        <end position="447"/>
    </location>
</feature>
<keyword evidence="7" id="KW-1185">Reference proteome</keyword>
<evidence type="ECO:0000256" key="1">
    <source>
        <dbReference type="ARBA" id="ARBA00022443"/>
    </source>
</evidence>
<dbReference type="OrthoDB" id="10070368at2759"/>
<protein>
    <recommendedName>
        <fullName evidence="5">SH3 domain-containing protein</fullName>
    </recommendedName>
</protein>
<dbReference type="SMART" id="SM00326">
    <property type="entry name" value="SH3"/>
    <property type="match status" value="1"/>
</dbReference>
<feature type="compositionally biased region" description="Low complexity" evidence="4">
    <location>
        <begin position="366"/>
        <end position="384"/>
    </location>
</feature>
<dbReference type="PRINTS" id="PR00452">
    <property type="entry name" value="SH3DOMAIN"/>
</dbReference>
<feature type="compositionally biased region" description="Low complexity" evidence="4">
    <location>
        <begin position="307"/>
        <end position="331"/>
    </location>
</feature>
<feature type="compositionally biased region" description="Low complexity" evidence="4">
    <location>
        <begin position="591"/>
        <end position="625"/>
    </location>
</feature>
<organism evidence="6 7">
    <name type="scientific">Ramazzottius varieornatus</name>
    <name type="common">Water bear</name>
    <name type="synonym">Tardigrade</name>
    <dbReference type="NCBI Taxonomy" id="947166"/>
    <lineage>
        <taxon>Eukaryota</taxon>
        <taxon>Metazoa</taxon>
        <taxon>Ecdysozoa</taxon>
        <taxon>Tardigrada</taxon>
        <taxon>Eutardigrada</taxon>
        <taxon>Parachela</taxon>
        <taxon>Hypsibioidea</taxon>
        <taxon>Ramazzottiidae</taxon>
        <taxon>Ramazzottius</taxon>
    </lineage>
</organism>
<accession>A0A1D1V1G8</accession>
<dbReference type="PANTHER" id="PTHR46218:SF4">
    <property type="entry name" value="LIM AND SH3 DOMAIN PROTEIN LASP"/>
    <property type="match status" value="1"/>
</dbReference>
<feature type="region of interest" description="Disordered" evidence="4">
    <location>
        <begin position="195"/>
        <end position="636"/>
    </location>
</feature>
<sequence>MALSMKNYKGYDKFPYCDAHVPKPGFTTIVDTPENKRLADNTAKQSGIAYHSDFEKSKGKFTTVADDPETLRLMQNANTVSNIGYHGIMDHKNQMEASRQPYGDGQDPSQQQQNYIAPYQSTQPAEEPRSTIEYQPAATPSQWKKGFPPNQPPLSASNVSPSNSLSRESSHREHSQNGTSSLTRYHNDLQLSVGNMLAKGPSSSSSARATVPASSKSSDYRTPSHLMSTPPTERPKVGSLADYDPLGENRGQPSQQPSSGGYQPPQGQSQQQQRPQQAAQPPPYQQPQQQQGAAMQRQTSYGGQPGAGAAPAYGQHQGAGAAAGGFKPQQQSQPAFGGVAYGQQSQPSNSYGQSPQAASAYGQSPQSGAYGQSPQAAAYGQPQQGPRPSFQTQVSGPKPYSPQPQSTSAFSGPKPYSPQSAGPQPYSPGQQSYGQSPQQPSSYGQPSFAQSGTSSYPQQQQQHQQSHQQQQSKQFTGTNAFSAAYGDAGQHPLHSGGPQPLHSQAQGSSSMYGQQQAPQSNTYQPASQSSAYQPVAGGPASQFSRQPQQQQNQPYSSPAQGATSWPPKQGQSNQQDSKAPPPWLQQQGGHSTTTSPSWSQQQGNQTTQQSYSSHATTTQSHQQQAGRGGPSIPSKSAKEYKAMYDYNAADVDEVSFRDGDVIVNVQPIDAGWMIGTVKRTGKSGMLPSNYVTPV</sequence>
<feature type="region of interest" description="Disordered" evidence="4">
    <location>
        <begin position="136"/>
        <end position="182"/>
    </location>
</feature>
<dbReference type="InterPro" id="IPR036028">
    <property type="entry name" value="SH3-like_dom_sf"/>
</dbReference>
<dbReference type="GO" id="GO:0005925">
    <property type="term" value="C:focal adhesion"/>
    <property type="evidence" value="ECO:0007669"/>
    <property type="project" value="TreeGrafter"/>
</dbReference>
<reference evidence="6 7" key="1">
    <citation type="journal article" date="2016" name="Nat. Commun.">
        <title>Extremotolerant tardigrade genome and improved radiotolerance of human cultured cells by tardigrade-unique protein.</title>
        <authorList>
            <person name="Hashimoto T."/>
            <person name="Horikawa D.D."/>
            <person name="Saito Y."/>
            <person name="Kuwahara H."/>
            <person name="Kozuka-Hata H."/>
            <person name="Shin-I T."/>
            <person name="Minakuchi Y."/>
            <person name="Ohishi K."/>
            <person name="Motoyama A."/>
            <person name="Aizu T."/>
            <person name="Enomoto A."/>
            <person name="Kondo K."/>
            <person name="Tanaka S."/>
            <person name="Hara Y."/>
            <person name="Koshikawa S."/>
            <person name="Sagara H."/>
            <person name="Miura T."/>
            <person name="Yokobori S."/>
            <person name="Miyagawa K."/>
            <person name="Suzuki Y."/>
            <person name="Kubo T."/>
            <person name="Oyama M."/>
            <person name="Kohara Y."/>
            <person name="Fujiyama A."/>
            <person name="Arakawa K."/>
            <person name="Katayama T."/>
            <person name="Toyoda A."/>
            <person name="Kunieda T."/>
        </authorList>
    </citation>
    <scope>NUCLEOTIDE SEQUENCE [LARGE SCALE GENOMIC DNA]</scope>
    <source>
        <strain evidence="6 7">YOKOZUNA-1</strain>
    </source>
</reference>
<feature type="compositionally biased region" description="Low complexity" evidence="4">
    <location>
        <begin position="539"/>
        <end position="560"/>
    </location>
</feature>
<evidence type="ECO:0000256" key="4">
    <source>
        <dbReference type="SAM" id="MobiDB-lite"/>
    </source>
</evidence>
<evidence type="ECO:0000313" key="7">
    <source>
        <dbReference type="Proteomes" id="UP000186922"/>
    </source>
</evidence>
<feature type="compositionally biased region" description="Polar residues" evidence="4">
    <location>
        <begin position="448"/>
        <end position="457"/>
    </location>
</feature>